<dbReference type="EMBL" id="JAEKJA010000026">
    <property type="protein sequence ID" value="MBJ3778367.1"/>
    <property type="molecule type" value="Genomic_DNA"/>
</dbReference>
<evidence type="ECO:0000259" key="1">
    <source>
        <dbReference type="Pfam" id="PF05378"/>
    </source>
</evidence>
<dbReference type="InterPro" id="IPR008040">
    <property type="entry name" value="Hydant_A_N"/>
</dbReference>
<evidence type="ECO:0000313" key="3">
    <source>
        <dbReference type="Proteomes" id="UP000609531"/>
    </source>
</evidence>
<sequence length="77" mass="7724">MRAIGIDVGGTFTDLVDCGLDGGAAEIHKVSRTPAAPSKGMLTGIAELCATVGVTRAEIGAVFHGTAIATTRVRRGG</sequence>
<comment type="caution">
    <text evidence="2">The sequence shown here is derived from an EMBL/GenBank/DDBJ whole genome shotgun (WGS) entry which is preliminary data.</text>
</comment>
<dbReference type="SUPFAM" id="SSF53067">
    <property type="entry name" value="Actin-like ATPase domain"/>
    <property type="match status" value="1"/>
</dbReference>
<gene>
    <name evidence="2" type="ORF">JCR33_21890</name>
</gene>
<dbReference type="RefSeq" id="WP_198884264.1">
    <property type="nucleotide sequence ID" value="NZ_JAEKJA010000026.1"/>
</dbReference>
<feature type="domain" description="Hydantoinase/oxoprolinase N-terminal" evidence="1">
    <location>
        <begin position="4"/>
        <end position="73"/>
    </location>
</feature>
<evidence type="ECO:0000313" key="2">
    <source>
        <dbReference type="EMBL" id="MBJ3778367.1"/>
    </source>
</evidence>
<protein>
    <recommendedName>
        <fullName evidence="1">Hydantoinase/oxoprolinase N-terminal domain-containing protein</fullName>
    </recommendedName>
</protein>
<dbReference type="AlphaFoldDB" id="A0A934IQR6"/>
<name>A0A934IQR6_9HYPH</name>
<keyword evidence="3" id="KW-1185">Reference proteome</keyword>
<reference evidence="2" key="1">
    <citation type="submission" date="2020-12" db="EMBL/GenBank/DDBJ databases">
        <title>Bacterial taxonomy.</title>
        <authorList>
            <person name="Pan X."/>
        </authorList>
    </citation>
    <scope>NUCLEOTIDE SEQUENCE</scope>
    <source>
        <strain evidence="2">B2012</strain>
    </source>
</reference>
<dbReference type="Pfam" id="PF05378">
    <property type="entry name" value="Hydant_A_N"/>
    <property type="match status" value="1"/>
</dbReference>
<accession>A0A934IQR6</accession>
<organism evidence="2 3">
    <name type="scientific">Acuticoccus mangrovi</name>
    <dbReference type="NCBI Taxonomy" id="2796142"/>
    <lineage>
        <taxon>Bacteria</taxon>
        <taxon>Pseudomonadati</taxon>
        <taxon>Pseudomonadota</taxon>
        <taxon>Alphaproteobacteria</taxon>
        <taxon>Hyphomicrobiales</taxon>
        <taxon>Amorphaceae</taxon>
        <taxon>Acuticoccus</taxon>
    </lineage>
</organism>
<proteinExistence type="predicted"/>
<dbReference type="Proteomes" id="UP000609531">
    <property type="component" value="Unassembled WGS sequence"/>
</dbReference>
<dbReference type="InterPro" id="IPR043129">
    <property type="entry name" value="ATPase_NBD"/>
</dbReference>